<evidence type="ECO:0000256" key="6">
    <source>
        <dbReference type="ARBA" id="ARBA00022781"/>
    </source>
</evidence>
<dbReference type="SUPFAM" id="SSF81336">
    <property type="entry name" value="F1F0 ATP synthase subunit A"/>
    <property type="match status" value="1"/>
</dbReference>
<dbReference type="GO" id="GO:0045259">
    <property type="term" value="C:proton-transporting ATP synthase complex"/>
    <property type="evidence" value="ECO:0007669"/>
    <property type="project" value="UniProtKB-KW"/>
</dbReference>
<keyword evidence="4 11" id="KW-0138">CF(0)</keyword>
<dbReference type="PRINTS" id="PR00123">
    <property type="entry name" value="ATPASEA"/>
</dbReference>
<dbReference type="CDD" id="cd00310">
    <property type="entry name" value="ATP-synt_Fo_a_6"/>
    <property type="match status" value="1"/>
</dbReference>
<feature type="transmembrane region" description="Helical" evidence="11">
    <location>
        <begin position="168"/>
        <end position="186"/>
    </location>
</feature>
<evidence type="ECO:0000256" key="8">
    <source>
        <dbReference type="ARBA" id="ARBA00023065"/>
    </source>
</evidence>
<dbReference type="InterPro" id="IPR023011">
    <property type="entry name" value="ATP_synth_F0_asu_AS"/>
</dbReference>
<dbReference type="AlphaFoldDB" id="A0A099I979"/>
<dbReference type="Gene3D" id="1.20.120.220">
    <property type="entry name" value="ATP synthase, F0 complex, subunit A"/>
    <property type="match status" value="1"/>
</dbReference>
<feature type="transmembrane region" description="Helical" evidence="11">
    <location>
        <begin position="206"/>
        <end position="227"/>
    </location>
</feature>
<dbReference type="Pfam" id="PF00119">
    <property type="entry name" value="ATP-synt_A"/>
    <property type="match status" value="1"/>
</dbReference>
<comment type="caution">
    <text evidence="13">The sequence shown here is derived from an EMBL/GenBank/DDBJ whole genome shotgun (WGS) entry which is preliminary data.</text>
</comment>
<evidence type="ECO:0000256" key="3">
    <source>
        <dbReference type="ARBA" id="ARBA00022448"/>
    </source>
</evidence>
<gene>
    <name evidence="11" type="primary">atpB</name>
    <name evidence="13" type="ORF">CIAN88_02730</name>
</gene>
<feature type="transmembrane region" description="Helical" evidence="11">
    <location>
        <begin position="82"/>
        <end position="105"/>
    </location>
</feature>
<dbReference type="PANTHER" id="PTHR42823:SF3">
    <property type="entry name" value="ATP SYNTHASE SUBUNIT A, CHLOROPLASTIC"/>
    <property type="match status" value="1"/>
</dbReference>
<dbReference type="PROSITE" id="PS00449">
    <property type="entry name" value="ATPASE_A"/>
    <property type="match status" value="1"/>
</dbReference>
<keyword evidence="5 11" id="KW-0812">Transmembrane</keyword>
<proteinExistence type="inferred from homology"/>
<dbReference type="HAMAP" id="MF_01393">
    <property type="entry name" value="ATP_synth_a_bact"/>
    <property type="match status" value="1"/>
</dbReference>
<dbReference type="GO" id="GO:0005886">
    <property type="term" value="C:plasma membrane"/>
    <property type="evidence" value="ECO:0007669"/>
    <property type="project" value="UniProtKB-SubCell"/>
</dbReference>
<keyword evidence="9 11" id="KW-0472">Membrane</keyword>
<accession>A0A099I979</accession>
<evidence type="ECO:0000256" key="9">
    <source>
        <dbReference type="ARBA" id="ARBA00023136"/>
    </source>
</evidence>
<evidence type="ECO:0000256" key="7">
    <source>
        <dbReference type="ARBA" id="ARBA00022989"/>
    </source>
</evidence>
<dbReference type="EMBL" id="JQIF01000014">
    <property type="protein sequence ID" value="KGJ54559.1"/>
    <property type="molecule type" value="Genomic_DNA"/>
</dbReference>
<sequence>MDDKFDGIVLTLFGHNIEFQQSIINWLILCVLFSIFFIWAGKKFEKADVRKAPSGILLITEMITGMCTNIIGDNLKHETKHYLSFLGTLTMMMAVSNLLGLLGLQPPTSNLSFNVTLALMMFLTIQYNGIKKGGLGARLKELTEPMWLLTPLNVIGELALPISLSMRLFGNILAGSIIMLLVYTMMRSFLPFGVLGYIATPFLHAYFDVFSGLIQTYIFFTLASFFLSEQVAPEE</sequence>
<dbReference type="InterPro" id="IPR000568">
    <property type="entry name" value="ATP_synth_F0_asu"/>
</dbReference>
<keyword evidence="7 11" id="KW-1133">Transmembrane helix</keyword>
<keyword evidence="10 11" id="KW-0066">ATP synthesis</keyword>
<dbReference type="GO" id="GO:0046933">
    <property type="term" value="F:proton-transporting ATP synthase activity, rotational mechanism"/>
    <property type="evidence" value="ECO:0007669"/>
    <property type="project" value="UniProtKB-UniRule"/>
</dbReference>
<feature type="transmembrane region" description="Helical" evidence="11">
    <location>
        <begin position="23"/>
        <end position="41"/>
    </location>
</feature>
<evidence type="ECO:0000256" key="2">
    <source>
        <dbReference type="ARBA" id="ARBA00006810"/>
    </source>
</evidence>
<name>A0A099I979_CLOIN</name>
<protein>
    <recommendedName>
        <fullName evidence="11 12">ATP synthase subunit a</fullName>
    </recommendedName>
    <alternativeName>
        <fullName evidence="11">ATP synthase F0 sector subunit a</fullName>
    </alternativeName>
    <alternativeName>
        <fullName evidence="11">F-ATPase subunit 6</fullName>
    </alternativeName>
</protein>
<evidence type="ECO:0000256" key="4">
    <source>
        <dbReference type="ARBA" id="ARBA00022547"/>
    </source>
</evidence>
<keyword evidence="6 11" id="KW-0375">Hydrogen ion transport</keyword>
<dbReference type="NCBIfam" id="TIGR01131">
    <property type="entry name" value="ATP_synt_6_or_A"/>
    <property type="match status" value="1"/>
</dbReference>
<comment type="subcellular location">
    <subcellularLocation>
        <location evidence="11 12">Cell membrane</location>
        <topology evidence="11 12">Multi-pass membrane protein</topology>
    </subcellularLocation>
    <subcellularLocation>
        <location evidence="1">Membrane</location>
        <topology evidence="1">Multi-pass membrane protein</topology>
    </subcellularLocation>
</comment>
<evidence type="ECO:0000313" key="13">
    <source>
        <dbReference type="EMBL" id="KGJ54559.1"/>
    </source>
</evidence>
<keyword evidence="8 11" id="KW-0406">Ion transport</keyword>
<dbReference type="PANTHER" id="PTHR42823">
    <property type="entry name" value="ATP SYNTHASE SUBUNIT A, CHLOROPLASTIC"/>
    <property type="match status" value="1"/>
</dbReference>
<dbReference type="Proteomes" id="UP000030008">
    <property type="component" value="Unassembled WGS sequence"/>
</dbReference>
<dbReference type="InterPro" id="IPR045082">
    <property type="entry name" value="ATP_syn_F0_a_bact/chloroplast"/>
</dbReference>
<evidence type="ECO:0000256" key="5">
    <source>
        <dbReference type="ARBA" id="ARBA00022692"/>
    </source>
</evidence>
<keyword evidence="3 11" id="KW-0813">Transport</keyword>
<comment type="similarity">
    <text evidence="2 11 12">Belongs to the ATPase A chain family.</text>
</comment>
<feature type="transmembrane region" description="Helical" evidence="11">
    <location>
        <begin position="111"/>
        <end position="130"/>
    </location>
</feature>
<reference evidence="13 14" key="1">
    <citation type="submission" date="2014-08" db="EMBL/GenBank/DDBJ databases">
        <title>Clostridium innocuum, an unnegligible vancomycin-resistant pathogen causing extra-intestinal infections.</title>
        <authorList>
            <person name="Feng Y."/>
            <person name="Chiu C.-H."/>
        </authorList>
    </citation>
    <scope>NUCLEOTIDE SEQUENCE [LARGE SCALE GENOMIC DNA]</scope>
    <source>
        <strain evidence="13 14">AN88</strain>
    </source>
</reference>
<evidence type="ECO:0000256" key="1">
    <source>
        <dbReference type="ARBA" id="ARBA00004141"/>
    </source>
</evidence>
<evidence type="ECO:0000256" key="12">
    <source>
        <dbReference type="RuleBase" id="RU000483"/>
    </source>
</evidence>
<keyword evidence="11" id="KW-1003">Cell membrane</keyword>
<dbReference type="GO" id="GO:0042777">
    <property type="term" value="P:proton motive force-driven plasma membrane ATP synthesis"/>
    <property type="evidence" value="ECO:0007669"/>
    <property type="project" value="TreeGrafter"/>
</dbReference>
<evidence type="ECO:0000256" key="11">
    <source>
        <dbReference type="HAMAP-Rule" id="MF_01393"/>
    </source>
</evidence>
<comment type="function">
    <text evidence="11 12">Key component of the proton channel; it plays a direct role in the translocation of protons across the membrane.</text>
</comment>
<organism evidence="13 14">
    <name type="scientific">Clostridium innocuum</name>
    <dbReference type="NCBI Taxonomy" id="1522"/>
    <lineage>
        <taxon>Bacteria</taxon>
        <taxon>Bacillati</taxon>
        <taxon>Bacillota</taxon>
        <taxon>Clostridia</taxon>
        <taxon>Eubacteriales</taxon>
        <taxon>Clostridiaceae</taxon>
        <taxon>Clostridium</taxon>
    </lineage>
</organism>
<dbReference type="RefSeq" id="WP_044903977.1">
    <property type="nucleotide sequence ID" value="NZ_JQIF01000014.1"/>
</dbReference>
<evidence type="ECO:0000313" key="14">
    <source>
        <dbReference type="Proteomes" id="UP000030008"/>
    </source>
</evidence>
<evidence type="ECO:0000256" key="10">
    <source>
        <dbReference type="ARBA" id="ARBA00023310"/>
    </source>
</evidence>
<dbReference type="InterPro" id="IPR035908">
    <property type="entry name" value="F0_ATP_A_sf"/>
</dbReference>